<organism evidence="3">
    <name type="scientific">Enterobius vermicularis</name>
    <name type="common">Human pinworm</name>
    <dbReference type="NCBI Taxonomy" id="51028"/>
    <lineage>
        <taxon>Eukaryota</taxon>
        <taxon>Metazoa</taxon>
        <taxon>Ecdysozoa</taxon>
        <taxon>Nematoda</taxon>
        <taxon>Chromadorea</taxon>
        <taxon>Rhabditida</taxon>
        <taxon>Spirurina</taxon>
        <taxon>Oxyuridomorpha</taxon>
        <taxon>Oxyuroidea</taxon>
        <taxon>Oxyuridae</taxon>
        <taxon>Enterobius</taxon>
    </lineage>
</organism>
<gene>
    <name evidence="1" type="ORF">EVEC_LOCUS6616</name>
</gene>
<name>A0A0N4V9H9_ENTVE</name>
<keyword evidence="2" id="KW-1185">Reference proteome</keyword>
<dbReference type="WBParaSite" id="EVEC_0000709501-mRNA-1">
    <property type="protein sequence ID" value="EVEC_0000709501-mRNA-1"/>
    <property type="gene ID" value="EVEC_0000709501"/>
</dbReference>
<evidence type="ECO:0000313" key="2">
    <source>
        <dbReference type="Proteomes" id="UP000274131"/>
    </source>
</evidence>
<dbReference type="Proteomes" id="UP000274131">
    <property type="component" value="Unassembled WGS sequence"/>
</dbReference>
<dbReference type="EMBL" id="UXUI01008583">
    <property type="protein sequence ID" value="VDD91865.1"/>
    <property type="molecule type" value="Genomic_DNA"/>
</dbReference>
<evidence type="ECO:0000313" key="1">
    <source>
        <dbReference type="EMBL" id="VDD91865.1"/>
    </source>
</evidence>
<reference evidence="3" key="1">
    <citation type="submission" date="2017-02" db="UniProtKB">
        <authorList>
            <consortium name="WormBaseParasite"/>
        </authorList>
    </citation>
    <scope>IDENTIFICATION</scope>
</reference>
<protein>
    <submittedName>
        <fullName evidence="1 3">Uncharacterized protein</fullName>
    </submittedName>
</protein>
<dbReference type="AlphaFoldDB" id="A0A0N4V9H9"/>
<reference evidence="1 2" key="2">
    <citation type="submission" date="2018-10" db="EMBL/GenBank/DDBJ databases">
        <authorList>
            <consortium name="Pathogen Informatics"/>
        </authorList>
    </citation>
    <scope>NUCLEOTIDE SEQUENCE [LARGE SCALE GENOMIC DNA]</scope>
</reference>
<evidence type="ECO:0000313" key="3">
    <source>
        <dbReference type="WBParaSite" id="EVEC_0000709501-mRNA-1"/>
    </source>
</evidence>
<proteinExistence type="predicted"/>
<sequence length="90" mass="9488">MKNDNNNRAATMRHTLHRINDKNRCVRMRVRNCVCTRGRASERASGVHQRLCIGDGGCGGGGHRCCFCRSVGDGDGSGGGVVGAVDAADV</sequence>
<accession>A0A0N4V9H9</accession>